<reference evidence="1 2" key="1">
    <citation type="submission" date="2015-12" db="EMBL/GenBank/DDBJ databases">
        <title>Genome sequence of the marine Rhodobacteraceae strain O3.65, Candidatus Tritonibacter horizontis.</title>
        <authorList>
            <person name="Poehlein A."/>
            <person name="Giebel H.A."/>
            <person name="Voget S."/>
            <person name="Brinkhoff T."/>
        </authorList>
    </citation>
    <scope>NUCLEOTIDE SEQUENCE [LARGE SCALE GENOMIC DNA]</scope>
    <source>
        <strain evidence="1 2">O3.65</strain>
    </source>
</reference>
<gene>
    <name evidence="1" type="ORF">TRIHO_02380</name>
</gene>
<evidence type="ECO:0000313" key="2">
    <source>
        <dbReference type="Proteomes" id="UP000068382"/>
    </source>
</evidence>
<evidence type="ECO:0008006" key="3">
    <source>
        <dbReference type="Google" id="ProtNLM"/>
    </source>
</evidence>
<keyword evidence="2" id="KW-1185">Reference proteome</keyword>
<dbReference type="EMBL" id="LPUY01000008">
    <property type="protein sequence ID" value="KUP94904.1"/>
    <property type="molecule type" value="Genomic_DNA"/>
</dbReference>
<dbReference type="Pfam" id="PF13704">
    <property type="entry name" value="Glyco_tranf_2_4"/>
    <property type="match status" value="1"/>
</dbReference>
<name>A0A132C2U9_9RHOB</name>
<proteinExistence type="predicted"/>
<comment type="caution">
    <text evidence="1">The sequence shown here is derived from an EMBL/GenBank/DDBJ whole genome shotgun (WGS) entry which is preliminary data.</text>
</comment>
<dbReference type="InterPro" id="IPR029044">
    <property type="entry name" value="Nucleotide-diphossugar_trans"/>
</dbReference>
<protein>
    <recommendedName>
        <fullName evidence="3">Glycosyl transferase family 2</fullName>
    </recommendedName>
</protein>
<evidence type="ECO:0000313" key="1">
    <source>
        <dbReference type="EMBL" id="KUP94904.1"/>
    </source>
</evidence>
<dbReference type="SUPFAM" id="SSF53448">
    <property type="entry name" value="Nucleotide-diphospho-sugar transferases"/>
    <property type="match status" value="1"/>
</dbReference>
<dbReference type="Proteomes" id="UP000068382">
    <property type="component" value="Unassembled WGS sequence"/>
</dbReference>
<sequence>MDNTAQMSRDSRLVVVVLRNEIKRLPSFLAHYRRLGADHFLVVDNSSDDGSAAYLQAEASRGDLSLWQTSDSYRESRFGLDWSGWLLMRYGHGRWCMTVDVDELFVYPGMERHDLRELTDCLDRSGQGGMGALMLDLFPKGPLNQHQEQAQQAPTDLLRWFDAKPYRMVRQAPQGNLWLQGGPRARVFFAETPDQAPTLNKIPLIRWNRRFAYTNSTHAALPRELNALYDGPGGPVPSAVLLHTKFLPEVVEKSPSERKRRQHFHNPDLFDDYYRELAQGPDLWHAEAVHYESPEQLAALGLCRPMDWSASREGTA</sequence>
<dbReference type="AlphaFoldDB" id="A0A132C2U9"/>
<organism evidence="1 2">
    <name type="scientific">Tritonibacter horizontis</name>
    <dbReference type="NCBI Taxonomy" id="1768241"/>
    <lineage>
        <taxon>Bacteria</taxon>
        <taxon>Pseudomonadati</taxon>
        <taxon>Pseudomonadota</taxon>
        <taxon>Alphaproteobacteria</taxon>
        <taxon>Rhodobacterales</taxon>
        <taxon>Paracoccaceae</taxon>
        <taxon>Tritonibacter</taxon>
    </lineage>
</organism>
<accession>A0A132C2U9</accession>
<dbReference type="PATRIC" id="fig|1768241.3.peg.240"/>